<gene>
    <name evidence="3" type="ORF">EFW17_00410</name>
</gene>
<dbReference type="Pfam" id="PF03713">
    <property type="entry name" value="DUF305"/>
    <property type="match status" value="1"/>
</dbReference>
<comment type="caution">
    <text evidence="3">The sequence shown here is derived from an EMBL/GenBank/DDBJ whole genome shotgun (WGS) entry which is preliminary data.</text>
</comment>
<evidence type="ECO:0000256" key="1">
    <source>
        <dbReference type="SAM" id="MobiDB-lite"/>
    </source>
</evidence>
<evidence type="ECO:0000259" key="2">
    <source>
        <dbReference type="Pfam" id="PF03713"/>
    </source>
</evidence>
<dbReference type="InterPro" id="IPR012347">
    <property type="entry name" value="Ferritin-like"/>
</dbReference>
<dbReference type="AlphaFoldDB" id="A0A3N0EIE4"/>
<feature type="region of interest" description="Disordered" evidence="1">
    <location>
        <begin position="15"/>
        <end position="51"/>
    </location>
</feature>
<protein>
    <submittedName>
        <fullName evidence="3">DUF305 domain-containing protein</fullName>
    </submittedName>
</protein>
<evidence type="ECO:0000313" key="4">
    <source>
        <dbReference type="Proteomes" id="UP000269198"/>
    </source>
</evidence>
<evidence type="ECO:0000313" key="3">
    <source>
        <dbReference type="EMBL" id="RNL87653.1"/>
    </source>
</evidence>
<dbReference type="EMBL" id="RJMB01000001">
    <property type="protein sequence ID" value="RNL87653.1"/>
    <property type="molecule type" value="Genomic_DNA"/>
</dbReference>
<dbReference type="OrthoDB" id="26872at2"/>
<dbReference type="InterPro" id="IPR005183">
    <property type="entry name" value="DUF305_CopM-like"/>
</dbReference>
<reference evidence="3 4" key="1">
    <citation type="submission" date="2018-11" db="EMBL/GenBank/DDBJ databases">
        <title>The genome draft of YIM 96095.</title>
        <authorList>
            <person name="Tang S.-K."/>
            <person name="Chunyu W.-X."/>
            <person name="Feng Y.-Z."/>
        </authorList>
    </citation>
    <scope>NUCLEOTIDE SEQUENCE [LARGE SCALE GENOMIC DNA]</scope>
    <source>
        <strain evidence="3 4">YIM 96095</strain>
    </source>
</reference>
<name>A0A3N0EIE4_9ACTN</name>
<feature type="domain" description="DUF305" evidence="2">
    <location>
        <begin position="56"/>
        <end position="197"/>
    </location>
</feature>
<proteinExistence type="predicted"/>
<sequence>MVAAGAAATIALTACTGSDAVDDPPIVDPGAPGDSPSPVPTEDLEEGEDDGHNEADAEFMVQMIEHHKQALDMSELAEDRADRDAIVSIAERIYDAQNAEIKAMQGWVDSNVDDPQEYEIDHSEMPGMATPEEMAELEDSSGDDFDRLFVDLMVTHHEGGVTMAEDVLIDGESDMISSFASDVIATQRGEIARMRDIIDD</sequence>
<keyword evidence="4" id="KW-1185">Reference proteome</keyword>
<dbReference type="PANTHER" id="PTHR36933:SF1">
    <property type="entry name" value="SLL0788 PROTEIN"/>
    <property type="match status" value="1"/>
</dbReference>
<accession>A0A3N0EIE4</accession>
<dbReference type="PANTHER" id="PTHR36933">
    <property type="entry name" value="SLL0788 PROTEIN"/>
    <property type="match status" value="1"/>
</dbReference>
<dbReference type="Proteomes" id="UP000269198">
    <property type="component" value="Unassembled WGS sequence"/>
</dbReference>
<organism evidence="3 4">
    <name type="scientific">Halostreptopolyspora alba</name>
    <dbReference type="NCBI Taxonomy" id="2487137"/>
    <lineage>
        <taxon>Bacteria</taxon>
        <taxon>Bacillati</taxon>
        <taxon>Actinomycetota</taxon>
        <taxon>Actinomycetes</taxon>
        <taxon>Streptosporangiales</taxon>
        <taxon>Nocardiopsidaceae</taxon>
        <taxon>Halostreptopolyspora</taxon>
    </lineage>
</organism>
<dbReference type="Gene3D" id="1.20.1260.10">
    <property type="match status" value="1"/>
</dbReference>